<comment type="caution">
    <text evidence="1">The sequence shown here is derived from an EMBL/GenBank/DDBJ whole genome shotgun (WGS) entry which is preliminary data.</text>
</comment>
<dbReference type="InterPro" id="IPR021866">
    <property type="entry name" value="SpoIIAA-like"/>
</dbReference>
<dbReference type="RefSeq" id="WP_019256213.1">
    <property type="nucleotide sequence ID" value="NZ_QXCS01000001.1"/>
</dbReference>
<dbReference type="Proteomes" id="UP001272137">
    <property type="component" value="Unassembled WGS sequence"/>
</dbReference>
<gene>
    <name evidence="1" type="ORF">C7S16_6196</name>
</gene>
<reference evidence="1" key="1">
    <citation type="submission" date="2018-08" db="EMBL/GenBank/DDBJ databases">
        <title>Identification of Burkholderia cepacia strains that express a Burkholderia pseudomallei-like capsular polysaccharide.</title>
        <authorList>
            <person name="Burtnick M.N."/>
            <person name="Vongsouvath M."/>
            <person name="Newton P."/>
            <person name="Wuthiekanun V."/>
            <person name="Limmathurotsakul D."/>
            <person name="Brett P.J."/>
            <person name="Chantratita N."/>
            <person name="Dance D.A."/>
        </authorList>
    </citation>
    <scope>NUCLEOTIDE SEQUENCE</scope>
    <source>
        <strain evidence="1">SBXCC001</strain>
    </source>
</reference>
<accession>A0AAW9CPH6</accession>
<evidence type="ECO:0000313" key="1">
    <source>
        <dbReference type="EMBL" id="MDW9252072.1"/>
    </source>
</evidence>
<organism evidence="1 2">
    <name type="scientific">Burkholderia thailandensis</name>
    <dbReference type="NCBI Taxonomy" id="57975"/>
    <lineage>
        <taxon>Bacteria</taxon>
        <taxon>Pseudomonadati</taxon>
        <taxon>Pseudomonadota</taxon>
        <taxon>Betaproteobacteria</taxon>
        <taxon>Burkholderiales</taxon>
        <taxon>Burkholderiaceae</taxon>
        <taxon>Burkholderia</taxon>
        <taxon>pseudomallei group</taxon>
    </lineage>
</organism>
<dbReference type="AlphaFoldDB" id="A0AAW9CPH6"/>
<evidence type="ECO:0000313" key="2">
    <source>
        <dbReference type="Proteomes" id="UP001272137"/>
    </source>
</evidence>
<dbReference type="InterPro" id="IPR036513">
    <property type="entry name" value="STAS_dom_sf"/>
</dbReference>
<dbReference type="EMBL" id="QXCT01000001">
    <property type="protein sequence ID" value="MDW9252072.1"/>
    <property type="molecule type" value="Genomic_DNA"/>
</dbReference>
<proteinExistence type="predicted"/>
<sequence length="49" mass="5339">MMAEITRAAGVADAGRIRASRHPARFFTEAGVKAFHVDELKQARAWIGA</sequence>
<dbReference type="SUPFAM" id="SSF52091">
    <property type="entry name" value="SpoIIaa-like"/>
    <property type="match status" value="1"/>
</dbReference>
<evidence type="ECO:0008006" key="3">
    <source>
        <dbReference type="Google" id="ProtNLM"/>
    </source>
</evidence>
<dbReference type="Pfam" id="PF11964">
    <property type="entry name" value="SpoIIAA-like"/>
    <property type="match status" value="1"/>
</dbReference>
<protein>
    <recommendedName>
        <fullName evidence="3">STAS/SEC14 domain-containing protein</fullName>
    </recommendedName>
</protein>
<name>A0AAW9CPH6_BURTH</name>